<name>A0A437GX64_9SPHN</name>
<dbReference type="EMBL" id="RXOL01000003">
    <property type="protein sequence ID" value="RVQ66987.1"/>
    <property type="molecule type" value="Genomic_DNA"/>
</dbReference>
<organism evidence="1 2">
    <name type="scientific">Croceicoccus ponticola</name>
    <dbReference type="NCBI Taxonomy" id="2217664"/>
    <lineage>
        <taxon>Bacteria</taxon>
        <taxon>Pseudomonadati</taxon>
        <taxon>Pseudomonadota</taxon>
        <taxon>Alphaproteobacteria</taxon>
        <taxon>Sphingomonadales</taxon>
        <taxon>Erythrobacteraceae</taxon>
        <taxon>Croceicoccus</taxon>
    </lineage>
</organism>
<keyword evidence="2" id="KW-1185">Reference proteome</keyword>
<comment type="caution">
    <text evidence="1">The sequence shown here is derived from an EMBL/GenBank/DDBJ whole genome shotgun (WGS) entry which is preliminary data.</text>
</comment>
<dbReference type="Proteomes" id="UP000283003">
    <property type="component" value="Unassembled WGS sequence"/>
</dbReference>
<evidence type="ECO:0000313" key="2">
    <source>
        <dbReference type="Proteomes" id="UP000283003"/>
    </source>
</evidence>
<proteinExistence type="predicted"/>
<gene>
    <name evidence="1" type="ORF">EKN06_08560</name>
</gene>
<evidence type="ECO:0000313" key="1">
    <source>
        <dbReference type="EMBL" id="RVQ66987.1"/>
    </source>
</evidence>
<sequence>MPALALVVLGGCGPEPEPQATAFAQEEQPLADIYVARHASVPLGPDGKPAPARMALFHGHYAVANGCLVFDMGGEQPALVRFAQDTPITVFGDRVVIAGTAHAFADKEQRGGGFEGPDAYDLLVERPPQRCPYSVIGP</sequence>
<accession>A0A437GX64</accession>
<protein>
    <submittedName>
        <fullName evidence="1">Uncharacterized protein</fullName>
    </submittedName>
</protein>
<dbReference type="RefSeq" id="WP_205693856.1">
    <property type="nucleotide sequence ID" value="NZ_RXOL01000003.1"/>
</dbReference>
<dbReference type="AlphaFoldDB" id="A0A437GX64"/>
<reference evidence="1 2" key="1">
    <citation type="submission" date="2018-12" db="EMBL/GenBank/DDBJ databases">
        <title>Croceicoccus ponticola sp. nov., a lipolytic bacterium isolated from seawater.</title>
        <authorList>
            <person name="Yoon J.-H."/>
        </authorList>
    </citation>
    <scope>NUCLEOTIDE SEQUENCE [LARGE SCALE GENOMIC DNA]</scope>
    <source>
        <strain evidence="1 2">GM-16</strain>
    </source>
</reference>